<protein>
    <submittedName>
        <fullName evidence="2">Uncharacterized protein</fullName>
    </submittedName>
</protein>
<organism evidence="2 3">
    <name type="scientific">Rhizocola hellebori</name>
    <dbReference type="NCBI Taxonomy" id="1392758"/>
    <lineage>
        <taxon>Bacteria</taxon>
        <taxon>Bacillati</taxon>
        <taxon>Actinomycetota</taxon>
        <taxon>Actinomycetes</taxon>
        <taxon>Micromonosporales</taxon>
        <taxon>Micromonosporaceae</taxon>
        <taxon>Rhizocola</taxon>
    </lineage>
</organism>
<reference evidence="2" key="1">
    <citation type="submission" date="2021-01" db="EMBL/GenBank/DDBJ databases">
        <title>Whole genome shotgun sequence of Rhizocola hellebori NBRC 109834.</title>
        <authorList>
            <person name="Komaki H."/>
            <person name="Tamura T."/>
        </authorList>
    </citation>
    <scope>NUCLEOTIDE SEQUENCE</scope>
    <source>
        <strain evidence="2">NBRC 109834</strain>
    </source>
</reference>
<accession>A0A8J3QFU2</accession>
<evidence type="ECO:0000313" key="3">
    <source>
        <dbReference type="Proteomes" id="UP000612899"/>
    </source>
</evidence>
<dbReference type="Proteomes" id="UP000612899">
    <property type="component" value="Unassembled WGS sequence"/>
</dbReference>
<gene>
    <name evidence="2" type="ORF">Rhe02_69670</name>
</gene>
<keyword evidence="3" id="KW-1185">Reference proteome</keyword>
<comment type="caution">
    <text evidence="2">The sequence shown here is derived from an EMBL/GenBank/DDBJ whole genome shotgun (WGS) entry which is preliminary data.</text>
</comment>
<evidence type="ECO:0000313" key="2">
    <source>
        <dbReference type="EMBL" id="GIH08900.1"/>
    </source>
</evidence>
<name>A0A8J3QFU2_9ACTN</name>
<sequence>MAERAGVNSPKDKEEDRVCKKPEDAAKDAVLVATGDSVTSAYHQTASADSTDCTKNNSAQDARKLPGNDMMFSYAGRYYNMNKNISEYYNFARVGFSTDDIIKAGAAKTDSCANPWNRVKPPLDLADDAVKAAKRAGKKAFFVTTGGINNTNWTTILTQFALCQGLEVLTDAFKATVFSTNQTSFQWWAKQVLPGKPDKIIDNGGGCRATWWVNRGPFWPPLLLNPIRIGIPAYDGPGSGANESALSKQIPGDAKTIVNTMLAAGADKVVWMLYYSIIPATVDLKAAVSDVLGSYPGIKYLKNIVPAIFNLGDASLVPVALVGRIRQLEKDLNDAIKAQLPVNAKLVAQPAPALGAGDIQKTVPMGCPHPNGKGHDKLAAALKAAIGE</sequence>
<dbReference type="AlphaFoldDB" id="A0A8J3QFU2"/>
<feature type="region of interest" description="Disordered" evidence="1">
    <location>
        <begin position="1"/>
        <end position="24"/>
    </location>
</feature>
<evidence type="ECO:0000256" key="1">
    <source>
        <dbReference type="SAM" id="MobiDB-lite"/>
    </source>
</evidence>
<feature type="compositionally biased region" description="Basic and acidic residues" evidence="1">
    <location>
        <begin position="10"/>
        <end position="24"/>
    </location>
</feature>
<dbReference type="EMBL" id="BONY01000057">
    <property type="protein sequence ID" value="GIH08900.1"/>
    <property type="molecule type" value="Genomic_DNA"/>
</dbReference>
<proteinExistence type="predicted"/>